<dbReference type="HOGENOM" id="CLU_3122313_0_0_5"/>
<dbReference type="AlphaFoldDB" id="S9R406"/>
<dbReference type="EMBL" id="AOLV01000010">
    <property type="protein sequence ID" value="EPX86642.1"/>
    <property type="molecule type" value="Genomic_DNA"/>
</dbReference>
<dbReference type="STRING" id="1123069.ruthe_01460"/>
<keyword evidence="2" id="KW-1185">Reference proteome</keyword>
<organism evidence="1 2">
    <name type="scientific">Rubellimicrobium thermophilum DSM 16684</name>
    <dbReference type="NCBI Taxonomy" id="1123069"/>
    <lineage>
        <taxon>Bacteria</taxon>
        <taxon>Pseudomonadati</taxon>
        <taxon>Pseudomonadota</taxon>
        <taxon>Alphaproteobacteria</taxon>
        <taxon>Rhodobacterales</taxon>
        <taxon>Roseobacteraceae</taxon>
        <taxon>Rubellimicrobium</taxon>
    </lineage>
</organism>
<evidence type="ECO:0000313" key="2">
    <source>
        <dbReference type="Proteomes" id="UP000015346"/>
    </source>
</evidence>
<protein>
    <submittedName>
        <fullName evidence="1">Uncharacterized protein</fullName>
    </submittedName>
</protein>
<dbReference type="Proteomes" id="UP000015346">
    <property type="component" value="Unassembled WGS sequence"/>
</dbReference>
<comment type="caution">
    <text evidence="1">The sequence shown here is derived from an EMBL/GenBank/DDBJ whole genome shotgun (WGS) entry which is preliminary data.</text>
</comment>
<sequence length="50" mass="5222">MLTRDNVGAVLLRANLTQADLPALTAALQAEGRLEAAGSDAIRIQSQTCI</sequence>
<gene>
    <name evidence="1" type="ORF">ruthe_01460</name>
</gene>
<name>S9R406_9RHOB</name>
<accession>S9R406</accession>
<proteinExistence type="predicted"/>
<evidence type="ECO:0000313" key="1">
    <source>
        <dbReference type="EMBL" id="EPX86642.1"/>
    </source>
</evidence>
<reference evidence="1 2" key="1">
    <citation type="journal article" date="2013" name="Stand. Genomic Sci.">
        <title>Genome sequence of the reddish-pigmented Rubellimicrobium thermophilum type strain (DSM 16684(T)), a member of the Roseobacter clade.</title>
        <authorList>
            <person name="Fiebig A."/>
            <person name="Riedel T."/>
            <person name="Gronow S."/>
            <person name="Petersen J."/>
            <person name="Klenk H.P."/>
            <person name="Goker M."/>
        </authorList>
    </citation>
    <scope>NUCLEOTIDE SEQUENCE [LARGE SCALE GENOMIC DNA]</scope>
    <source>
        <strain evidence="1 2">DSM 16684</strain>
    </source>
</reference>